<keyword evidence="2" id="KW-1185">Reference proteome</keyword>
<organism evidence="1 2">
    <name type="scientific">Protopolystoma xenopodis</name>
    <dbReference type="NCBI Taxonomy" id="117903"/>
    <lineage>
        <taxon>Eukaryota</taxon>
        <taxon>Metazoa</taxon>
        <taxon>Spiralia</taxon>
        <taxon>Lophotrochozoa</taxon>
        <taxon>Platyhelminthes</taxon>
        <taxon>Monogenea</taxon>
        <taxon>Polyopisthocotylea</taxon>
        <taxon>Polystomatidea</taxon>
        <taxon>Polystomatidae</taxon>
        <taxon>Protopolystoma</taxon>
    </lineage>
</organism>
<protein>
    <submittedName>
        <fullName evidence="1">Uncharacterized protein</fullName>
    </submittedName>
</protein>
<reference evidence="1" key="1">
    <citation type="submission" date="2018-11" db="EMBL/GenBank/DDBJ databases">
        <authorList>
            <consortium name="Pathogen Informatics"/>
        </authorList>
    </citation>
    <scope>NUCLEOTIDE SEQUENCE</scope>
</reference>
<comment type="caution">
    <text evidence="1">The sequence shown here is derived from an EMBL/GenBank/DDBJ whole genome shotgun (WGS) entry which is preliminary data.</text>
</comment>
<sequence length="74" mass="8151">MHIWAEDVSLKKICTEARPVMPPCRAGGYNLDEGCFSLSWPVPTSPVTHSPWQPCAAALQPIRDKSETVVCVKN</sequence>
<proteinExistence type="predicted"/>
<dbReference type="Proteomes" id="UP000784294">
    <property type="component" value="Unassembled WGS sequence"/>
</dbReference>
<gene>
    <name evidence="1" type="ORF">PXEA_LOCUS31320</name>
</gene>
<accession>A0A3S5C659</accession>
<evidence type="ECO:0000313" key="2">
    <source>
        <dbReference type="Proteomes" id="UP000784294"/>
    </source>
</evidence>
<dbReference type="AlphaFoldDB" id="A0A3S5C659"/>
<dbReference type="EMBL" id="CAAALY010256224">
    <property type="protein sequence ID" value="VEL37880.1"/>
    <property type="molecule type" value="Genomic_DNA"/>
</dbReference>
<evidence type="ECO:0000313" key="1">
    <source>
        <dbReference type="EMBL" id="VEL37880.1"/>
    </source>
</evidence>
<name>A0A3S5C659_9PLAT</name>